<reference evidence="1" key="2">
    <citation type="journal article" date="2015" name="Fish Shellfish Immunol.">
        <title>Early steps in the European eel (Anguilla anguilla)-Vibrio vulnificus interaction in the gills: Role of the RtxA13 toxin.</title>
        <authorList>
            <person name="Callol A."/>
            <person name="Pajuelo D."/>
            <person name="Ebbesson L."/>
            <person name="Teles M."/>
            <person name="MacKenzie S."/>
            <person name="Amaro C."/>
        </authorList>
    </citation>
    <scope>NUCLEOTIDE SEQUENCE</scope>
</reference>
<organism evidence="1">
    <name type="scientific">Anguilla anguilla</name>
    <name type="common">European freshwater eel</name>
    <name type="synonym">Muraena anguilla</name>
    <dbReference type="NCBI Taxonomy" id="7936"/>
    <lineage>
        <taxon>Eukaryota</taxon>
        <taxon>Metazoa</taxon>
        <taxon>Chordata</taxon>
        <taxon>Craniata</taxon>
        <taxon>Vertebrata</taxon>
        <taxon>Euteleostomi</taxon>
        <taxon>Actinopterygii</taxon>
        <taxon>Neopterygii</taxon>
        <taxon>Teleostei</taxon>
        <taxon>Anguilliformes</taxon>
        <taxon>Anguillidae</taxon>
        <taxon>Anguilla</taxon>
    </lineage>
</organism>
<evidence type="ECO:0000313" key="1">
    <source>
        <dbReference type="EMBL" id="JAH59698.1"/>
    </source>
</evidence>
<name>A0A0E9U409_ANGAN</name>
<dbReference type="AlphaFoldDB" id="A0A0E9U409"/>
<proteinExistence type="predicted"/>
<reference evidence="1" key="1">
    <citation type="submission" date="2014-11" db="EMBL/GenBank/DDBJ databases">
        <authorList>
            <person name="Amaro Gonzalez C."/>
        </authorList>
    </citation>
    <scope>NUCLEOTIDE SEQUENCE</scope>
</reference>
<dbReference type="EMBL" id="GBXM01048879">
    <property type="protein sequence ID" value="JAH59698.1"/>
    <property type="molecule type" value="Transcribed_RNA"/>
</dbReference>
<accession>A0A0E9U409</accession>
<sequence>MPEGARDATGLYFMKPLDGCTDWK</sequence>
<protein>
    <submittedName>
        <fullName evidence="1">Uncharacterized protein</fullName>
    </submittedName>
</protein>